<proteinExistence type="predicted"/>
<evidence type="ECO:0000313" key="2">
    <source>
        <dbReference type="Proteomes" id="UP000266744"/>
    </source>
</evidence>
<gene>
    <name evidence="1" type="ORF">PL78_02755</name>
</gene>
<protein>
    <recommendedName>
        <fullName evidence="3">Transposase</fullName>
    </recommendedName>
</protein>
<keyword evidence="2" id="KW-1185">Reference proteome</keyword>
<reference evidence="2" key="1">
    <citation type="journal article" date="2016" name="Toxins">
        <title>The Draft Genome Sequence of the Yersinia entomophaga Entomopathogenic Type Strain MH96T.</title>
        <authorList>
            <person name="Hurst M.R."/>
            <person name="Beattie A."/>
            <person name="Altermann E."/>
            <person name="Moraga R.M."/>
            <person name="Harper L.A."/>
            <person name="Calder J."/>
            <person name="Laugraud A."/>
        </authorList>
    </citation>
    <scope>NUCLEOTIDE SEQUENCE [LARGE SCALE GENOMIC DNA]</scope>
    <source>
        <strain evidence="2">MH96</strain>
    </source>
</reference>
<dbReference type="Proteomes" id="UP000266744">
    <property type="component" value="Chromosome"/>
</dbReference>
<accession>A0ABN4PSD0</accession>
<dbReference type="EMBL" id="CP010029">
    <property type="protein sequence ID" value="ANI28760.1"/>
    <property type="molecule type" value="Genomic_DNA"/>
</dbReference>
<organism evidence="1 2">
    <name type="scientific">Yersinia entomophaga</name>
    <dbReference type="NCBI Taxonomy" id="935293"/>
    <lineage>
        <taxon>Bacteria</taxon>
        <taxon>Pseudomonadati</taxon>
        <taxon>Pseudomonadota</taxon>
        <taxon>Gammaproteobacteria</taxon>
        <taxon>Enterobacterales</taxon>
        <taxon>Yersiniaceae</taxon>
        <taxon>Yersinia</taxon>
    </lineage>
</organism>
<name>A0ABN4PSD0_YERET</name>
<evidence type="ECO:0000313" key="1">
    <source>
        <dbReference type="EMBL" id="ANI28760.1"/>
    </source>
</evidence>
<sequence length="92" mass="10514">MISYAPGDKQVTEENGMKTRVLQPILLSITFSIGNVRQRQAGRTLHRVDKRTNGKYILSQSKRLLSKALKRMLPEAYFDHHLLMSGVFIGQE</sequence>
<evidence type="ECO:0008006" key="3">
    <source>
        <dbReference type="Google" id="ProtNLM"/>
    </source>
</evidence>